<evidence type="ECO:0000256" key="7">
    <source>
        <dbReference type="HAMAP-Rule" id="MF_00227"/>
    </source>
</evidence>
<evidence type="ECO:0000256" key="1">
    <source>
        <dbReference type="ARBA" id="ARBA00002663"/>
    </source>
</evidence>
<sequence>MNQSFQNIEKLKSKKLIDELFRNGQSVNAFPVKMIYAKIPFEDAVKLKAGVSVSKRNFKKAVDRNRIKRLLRESYRLHKASLIEKLDTQYVCMFLYLGKEEPNFEFVESKMKKVLLKFTEREELS</sequence>
<protein>
    <recommendedName>
        <fullName evidence="7 8">Ribonuclease P protein component</fullName>
        <shortName evidence="7">RNase P protein</shortName>
        <shortName evidence="7">RNaseP protein</shortName>
        <ecNumber evidence="7 8">3.1.26.5</ecNumber>
    </recommendedName>
    <alternativeName>
        <fullName evidence="7">Protein C5</fullName>
    </alternativeName>
</protein>
<dbReference type="EC" id="3.1.26.5" evidence="7 8"/>
<dbReference type="PROSITE" id="PS00648">
    <property type="entry name" value="RIBONUCLEASE_P"/>
    <property type="match status" value="1"/>
</dbReference>
<dbReference type="Gene3D" id="3.30.230.10">
    <property type="match status" value="1"/>
</dbReference>
<keyword evidence="6 7" id="KW-0694">RNA-binding</keyword>
<evidence type="ECO:0000313" key="10">
    <source>
        <dbReference type="Proteomes" id="UP001596997"/>
    </source>
</evidence>
<dbReference type="InterPro" id="IPR020539">
    <property type="entry name" value="RNase_P_CS"/>
</dbReference>
<evidence type="ECO:0000256" key="5">
    <source>
        <dbReference type="ARBA" id="ARBA00022801"/>
    </source>
</evidence>
<keyword evidence="4 7" id="KW-0255">Endonuclease</keyword>
<dbReference type="HAMAP" id="MF_00227">
    <property type="entry name" value="RNase_P"/>
    <property type="match status" value="1"/>
</dbReference>
<dbReference type="PANTHER" id="PTHR33992">
    <property type="entry name" value="RIBONUCLEASE P PROTEIN COMPONENT"/>
    <property type="match status" value="1"/>
</dbReference>
<evidence type="ECO:0000256" key="6">
    <source>
        <dbReference type="ARBA" id="ARBA00022884"/>
    </source>
</evidence>
<comment type="function">
    <text evidence="1 7">RNaseP catalyzes the removal of the 5'-leader sequence from pre-tRNA to produce the mature 5'-terminus. It can also cleave other RNA substrates such as 4.5S RNA. The protein component plays an auxiliary but essential role in vivo by binding to the 5'-leader sequence and broadening the substrate specificity of the ribozyme.</text>
</comment>
<dbReference type="GO" id="GO:0004526">
    <property type="term" value="F:ribonuclease P activity"/>
    <property type="evidence" value="ECO:0007669"/>
    <property type="project" value="UniProtKB-EC"/>
</dbReference>
<organism evidence="9 10">
    <name type="scientific">Pseudofulvibacter geojedonensis</name>
    <dbReference type="NCBI Taxonomy" id="1123758"/>
    <lineage>
        <taxon>Bacteria</taxon>
        <taxon>Pseudomonadati</taxon>
        <taxon>Bacteroidota</taxon>
        <taxon>Flavobacteriia</taxon>
        <taxon>Flavobacteriales</taxon>
        <taxon>Flavobacteriaceae</taxon>
        <taxon>Pseudofulvibacter</taxon>
    </lineage>
</organism>
<evidence type="ECO:0000256" key="2">
    <source>
        <dbReference type="ARBA" id="ARBA00022694"/>
    </source>
</evidence>
<dbReference type="InterPro" id="IPR020568">
    <property type="entry name" value="Ribosomal_Su5_D2-typ_SF"/>
</dbReference>
<evidence type="ECO:0000256" key="3">
    <source>
        <dbReference type="ARBA" id="ARBA00022722"/>
    </source>
</evidence>
<evidence type="ECO:0000256" key="4">
    <source>
        <dbReference type="ARBA" id="ARBA00022759"/>
    </source>
</evidence>
<dbReference type="InterPro" id="IPR000100">
    <property type="entry name" value="RNase_P"/>
</dbReference>
<gene>
    <name evidence="7 9" type="primary">rnpA</name>
    <name evidence="9" type="ORF">ACFQ1O_11765</name>
</gene>
<dbReference type="PANTHER" id="PTHR33992:SF1">
    <property type="entry name" value="RIBONUCLEASE P PROTEIN COMPONENT"/>
    <property type="match status" value="1"/>
</dbReference>
<reference evidence="10" key="1">
    <citation type="journal article" date="2019" name="Int. J. Syst. Evol. Microbiol.">
        <title>The Global Catalogue of Microorganisms (GCM) 10K type strain sequencing project: providing services to taxonomists for standard genome sequencing and annotation.</title>
        <authorList>
            <consortium name="The Broad Institute Genomics Platform"/>
            <consortium name="The Broad Institute Genome Sequencing Center for Infectious Disease"/>
            <person name="Wu L."/>
            <person name="Ma J."/>
        </authorList>
    </citation>
    <scope>NUCLEOTIDE SEQUENCE [LARGE SCALE GENOMIC DNA]</scope>
    <source>
        <strain evidence="10">CCUG 62114</strain>
    </source>
</reference>
<comment type="similarity">
    <text evidence="7">Belongs to the RnpA family.</text>
</comment>
<keyword evidence="3 7" id="KW-0540">Nuclease</keyword>
<dbReference type="EMBL" id="JBHTJM010000009">
    <property type="protein sequence ID" value="MFD0964682.1"/>
    <property type="molecule type" value="Genomic_DNA"/>
</dbReference>
<dbReference type="NCBIfam" id="TIGR00188">
    <property type="entry name" value="rnpA"/>
    <property type="match status" value="1"/>
</dbReference>
<accession>A0ABW3I5B5</accession>
<comment type="caution">
    <text evidence="9">The sequence shown here is derived from an EMBL/GenBank/DDBJ whole genome shotgun (WGS) entry which is preliminary data.</text>
</comment>
<keyword evidence="5 7" id="KW-0378">Hydrolase</keyword>
<keyword evidence="2 7" id="KW-0819">tRNA processing</keyword>
<comment type="catalytic activity">
    <reaction evidence="7">
        <text>Endonucleolytic cleavage of RNA, removing 5'-extranucleotides from tRNA precursor.</text>
        <dbReference type="EC" id="3.1.26.5"/>
    </reaction>
</comment>
<evidence type="ECO:0000256" key="8">
    <source>
        <dbReference type="NCBIfam" id="TIGR00188"/>
    </source>
</evidence>
<dbReference type="Pfam" id="PF00825">
    <property type="entry name" value="Ribonuclease_P"/>
    <property type="match status" value="1"/>
</dbReference>
<dbReference type="InterPro" id="IPR014721">
    <property type="entry name" value="Ribsml_uS5_D2-typ_fold_subgr"/>
</dbReference>
<evidence type="ECO:0000313" key="9">
    <source>
        <dbReference type="EMBL" id="MFD0964682.1"/>
    </source>
</evidence>
<keyword evidence="10" id="KW-1185">Reference proteome</keyword>
<name>A0ABW3I5B5_9FLAO</name>
<dbReference type="SUPFAM" id="SSF54211">
    <property type="entry name" value="Ribosomal protein S5 domain 2-like"/>
    <property type="match status" value="1"/>
</dbReference>
<proteinExistence type="inferred from homology"/>
<dbReference type="Proteomes" id="UP001596997">
    <property type="component" value="Unassembled WGS sequence"/>
</dbReference>
<comment type="subunit">
    <text evidence="7">Consists of a catalytic RNA component (M1 or rnpB) and a protein subunit.</text>
</comment>
<dbReference type="RefSeq" id="WP_377716222.1">
    <property type="nucleotide sequence ID" value="NZ_JBHTJM010000009.1"/>
</dbReference>